<name>A0A318J1P7_9BURK</name>
<comment type="caution">
    <text evidence="1">The sequence shown here is derived from an EMBL/GenBank/DDBJ whole genome shotgun (WGS) entry which is preliminary data.</text>
</comment>
<organism evidence="1 2">
    <name type="scientific">Undibacterium pigrum</name>
    <dbReference type="NCBI Taxonomy" id="401470"/>
    <lineage>
        <taxon>Bacteria</taxon>
        <taxon>Pseudomonadati</taxon>
        <taxon>Pseudomonadota</taxon>
        <taxon>Betaproteobacteria</taxon>
        <taxon>Burkholderiales</taxon>
        <taxon>Oxalobacteraceae</taxon>
        <taxon>Undibacterium</taxon>
    </lineage>
</organism>
<dbReference type="EMBL" id="QJKB01000007">
    <property type="protein sequence ID" value="PXX41669.1"/>
    <property type="molecule type" value="Genomic_DNA"/>
</dbReference>
<accession>A0A318J1P7</accession>
<reference evidence="1 2" key="1">
    <citation type="submission" date="2018-05" db="EMBL/GenBank/DDBJ databases">
        <title>Genomic Encyclopedia of Type Strains, Phase IV (KMG-IV): sequencing the most valuable type-strain genomes for metagenomic binning, comparative biology and taxonomic classification.</title>
        <authorList>
            <person name="Goeker M."/>
        </authorList>
    </citation>
    <scope>NUCLEOTIDE SEQUENCE [LARGE SCALE GENOMIC DNA]</scope>
    <source>
        <strain evidence="1 2">DSM 19792</strain>
    </source>
</reference>
<gene>
    <name evidence="1" type="ORF">DFR42_107321</name>
</gene>
<evidence type="ECO:0000313" key="2">
    <source>
        <dbReference type="Proteomes" id="UP000247792"/>
    </source>
</evidence>
<dbReference type="AlphaFoldDB" id="A0A318J1P7"/>
<keyword evidence="2" id="KW-1185">Reference proteome</keyword>
<dbReference type="OrthoDB" id="9784808at2"/>
<sequence>MFLFIDSFKRLLKYNDLILARLPHVEDDESVLELGTIYRTKYLFRHRYFSFGHEQLKVQGCGEAGWRELPSYSGELGLFFLHRTSYDTVYQSYHIPVEVHEDGVWCLIHQTSVWKYADVPSLLKYKSKPDLSRLDKNGQPIHFWVKFSALETYLKNMIVDIDKKSYEEFDVQPVQPWLEKSV</sequence>
<dbReference type="RefSeq" id="WP_110256884.1">
    <property type="nucleotide sequence ID" value="NZ_QJKB01000007.1"/>
</dbReference>
<dbReference type="Proteomes" id="UP000247792">
    <property type="component" value="Unassembled WGS sequence"/>
</dbReference>
<protein>
    <submittedName>
        <fullName evidence="1">Uncharacterized protein</fullName>
    </submittedName>
</protein>
<proteinExistence type="predicted"/>
<evidence type="ECO:0000313" key="1">
    <source>
        <dbReference type="EMBL" id="PXX41669.1"/>
    </source>
</evidence>